<accession>A0AAJ0G1F6</accession>
<dbReference type="InterPro" id="IPR013780">
    <property type="entry name" value="Glyco_hydro_b"/>
</dbReference>
<dbReference type="Pfam" id="PF16874">
    <property type="entry name" value="Glyco_hydro_36C"/>
    <property type="match status" value="1"/>
</dbReference>
<feature type="domain" description="Glycosyl hydrolase family 36 N-terminal" evidence="9">
    <location>
        <begin position="48"/>
        <end position="288"/>
    </location>
</feature>
<evidence type="ECO:0000256" key="1">
    <source>
        <dbReference type="ARBA" id="ARBA00001255"/>
    </source>
</evidence>
<feature type="binding site" evidence="7">
    <location>
        <begin position="369"/>
        <end position="370"/>
    </location>
    <ligand>
        <name>substrate</name>
    </ligand>
</feature>
<organism evidence="10 11">
    <name type="scientific">Conoideocrella luteorostrata</name>
    <dbReference type="NCBI Taxonomy" id="1105319"/>
    <lineage>
        <taxon>Eukaryota</taxon>
        <taxon>Fungi</taxon>
        <taxon>Dikarya</taxon>
        <taxon>Ascomycota</taxon>
        <taxon>Pezizomycotina</taxon>
        <taxon>Sordariomycetes</taxon>
        <taxon>Hypocreomycetidae</taxon>
        <taxon>Hypocreales</taxon>
        <taxon>Clavicipitaceae</taxon>
        <taxon>Conoideocrella</taxon>
    </lineage>
</organism>
<proteinExistence type="inferred from homology"/>
<comment type="caution">
    <text evidence="10">The sequence shown here is derived from an EMBL/GenBank/DDBJ whole genome shotgun (WGS) entry which is preliminary data.</text>
</comment>
<reference evidence="10" key="1">
    <citation type="submission" date="2023-06" db="EMBL/GenBank/DDBJ databases">
        <title>Conoideocrella luteorostrata (Hypocreales: Clavicipitaceae), a potential biocontrol fungus for elongate hemlock scale in United States Christmas tree production areas.</title>
        <authorList>
            <person name="Barrett H."/>
            <person name="Lovett B."/>
            <person name="Macias A.M."/>
            <person name="Stajich J.E."/>
            <person name="Kasson M.T."/>
        </authorList>
    </citation>
    <scope>NUCLEOTIDE SEQUENCE</scope>
    <source>
        <strain evidence="10">ARSEF 14590</strain>
    </source>
</reference>
<evidence type="ECO:0000313" key="10">
    <source>
        <dbReference type="EMBL" id="KAK2609169.1"/>
    </source>
</evidence>
<keyword evidence="3 5" id="KW-0378">Hydrolase</keyword>
<dbReference type="InterPro" id="IPR013785">
    <property type="entry name" value="Aldolase_TIM"/>
</dbReference>
<dbReference type="EC" id="3.2.1.22" evidence="2 5"/>
<comment type="function">
    <text evidence="5">Hydrolyzes a variety of simple alpha-D-galactoside as well as more complex molecules such as oligosaccharides and polysaccharides.</text>
</comment>
<dbReference type="CDD" id="cd14791">
    <property type="entry name" value="GH36"/>
    <property type="match status" value="1"/>
</dbReference>
<feature type="domain" description="Glycosyl hydrolase family 36 C-terminal" evidence="8">
    <location>
        <begin position="661"/>
        <end position="734"/>
    </location>
</feature>
<dbReference type="InterPro" id="IPR017853">
    <property type="entry name" value="GH"/>
</dbReference>
<dbReference type="Gene3D" id="3.20.20.70">
    <property type="entry name" value="Aldolase class I"/>
    <property type="match status" value="1"/>
</dbReference>
<dbReference type="PANTHER" id="PTHR43053:SF3">
    <property type="entry name" value="ALPHA-GALACTOSIDASE C-RELATED"/>
    <property type="match status" value="1"/>
</dbReference>
<name>A0AAJ0G1F6_9HYPO</name>
<dbReference type="EMBL" id="JASWJB010000026">
    <property type="protein sequence ID" value="KAK2609169.1"/>
    <property type="molecule type" value="Genomic_DNA"/>
</dbReference>
<keyword evidence="11" id="KW-1185">Reference proteome</keyword>
<feature type="active site" description="Proton donor" evidence="6">
    <location>
        <position position="559"/>
    </location>
</feature>
<dbReference type="InterPro" id="IPR031705">
    <property type="entry name" value="Glyco_hydro_36_C"/>
</dbReference>
<evidence type="ECO:0000313" key="11">
    <source>
        <dbReference type="Proteomes" id="UP001251528"/>
    </source>
</evidence>
<dbReference type="GO" id="GO:0004557">
    <property type="term" value="F:alpha-galactosidase activity"/>
    <property type="evidence" value="ECO:0007669"/>
    <property type="project" value="UniProtKB-UniRule"/>
</dbReference>
<dbReference type="GO" id="GO:0016052">
    <property type="term" value="P:carbohydrate catabolic process"/>
    <property type="evidence" value="ECO:0007669"/>
    <property type="project" value="InterPro"/>
</dbReference>
<dbReference type="InterPro" id="IPR050985">
    <property type="entry name" value="Alpha-glycosidase_related"/>
</dbReference>
<dbReference type="Proteomes" id="UP001251528">
    <property type="component" value="Unassembled WGS sequence"/>
</dbReference>
<dbReference type="FunFam" id="3.20.20.70:FF:000118">
    <property type="entry name" value="Alpha-galactosidase"/>
    <property type="match status" value="1"/>
</dbReference>
<comment type="catalytic activity">
    <reaction evidence="1 5">
        <text>Hydrolysis of terminal, non-reducing alpha-D-galactose residues in alpha-D-galactosides, including galactose oligosaccharides, galactomannans and galactolipids.</text>
        <dbReference type="EC" id="3.2.1.22"/>
    </reaction>
</comment>
<gene>
    <name evidence="10" type="ORF">QQS21_002251</name>
</gene>
<dbReference type="Gene3D" id="2.60.40.1180">
    <property type="entry name" value="Golgi alpha-mannosidase II"/>
    <property type="match status" value="1"/>
</dbReference>
<comment type="similarity">
    <text evidence="5">Belongs to the glycosyl hydrolase.</text>
</comment>
<protein>
    <recommendedName>
        <fullName evidence="2 5">Alpha-galactosidase</fullName>
        <ecNumber evidence="2 5">3.2.1.22</ecNumber>
    </recommendedName>
</protein>
<feature type="binding site" evidence="7">
    <location>
        <begin position="495"/>
        <end position="499"/>
    </location>
    <ligand>
        <name>substrate</name>
    </ligand>
</feature>
<dbReference type="PIRSF" id="PIRSF005536">
    <property type="entry name" value="Agal"/>
    <property type="match status" value="1"/>
</dbReference>
<dbReference type="SUPFAM" id="SSF51445">
    <property type="entry name" value="(Trans)glycosidases"/>
    <property type="match status" value="1"/>
</dbReference>
<dbReference type="InterPro" id="IPR031704">
    <property type="entry name" value="Glyco_hydro_36_N"/>
</dbReference>
<evidence type="ECO:0000256" key="3">
    <source>
        <dbReference type="ARBA" id="ARBA00022801"/>
    </source>
</evidence>
<keyword evidence="4 5" id="KW-0326">Glycosidase</keyword>
<dbReference type="PRINTS" id="PR00743">
    <property type="entry name" value="GLHYDRLASE36"/>
</dbReference>
<evidence type="ECO:0000256" key="5">
    <source>
        <dbReference type="PIRNR" id="PIRNR005536"/>
    </source>
</evidence>
<evidence type="ECO:0000259" key="9">
    <source>
        <dbReference type="Pfam" id="PF16875"/>
    </source>
</evidence>
<sequence length="738" mass="82182">MTKSVVNGGSTSHSELKSVVVQDQTFALNGKDVSYRFHIDEATGDIVSDHFGGTVTESYGKPLNLGGGGWSTHEHIRREFPNQGCGDFRSPAVRIKQAGGFTVSDFKYVSHEVVNGKPGLPGLPATFGGDEEVTTLVVRLHDSVSSIQVDLSYSIFPAHNAIARSSTVKNMSDKEVTVDKLASFSTDLPYDEYEMLQLQGEWVRECTRIRRKVDYGTQGFGSANGYSSHFNNPFLSLVKPTTSETQGDTWGFSLIYTGSFAAEVERTPQGLTRVLVGMNENQLSWPLKPGESLTSPECVSIFTPNGIGDMSRKFHRLYRQNLITSRFVNEPRPALLNSWEGLFFDFDESTIYKLAQDAAKLGVKLFVLDDGWFGVKYPRIDDHAGLGDWEVNPARFPQGLKSIADKIRQLEITEFSKAQSLPSIMQFGIWVEPEMINRNSTLHDEHPDWVLSAGQYPRTETRNQLVLNLALPDVQEFIIESMTKLLRSAPITYVKWDNNRGMHESPCPSNFHAYILGLYRVLKELTTRFPDVLWEGCASGGGRFDPGMLHYFPQSWTSDNTDALDRIQIQFGTSVVYPASSMGAHVGAVPYELTGRSTPVRFRAHVAMMGGSFGLELDPAHIPDEDRTQLPELIALAEKVNPIIVRGDMWRLRLPGDSNFPAALFVSEDGSEAVLFLFQIRTVPVHNFPILRLEGLDSTATYRVDGHGPYSGATLMNGGIQYKFQGDYDSKVMLIERL</sequence>
<evidence type="ECO:0000256" key="4">
    <source>
        <dbReference type="ARBA" id="ARBA00023295"/>
    </source>
</evidence>
<dbReference type="InterPro" id="IPR002252">
    <property type="entry name" value="Glyco_hydro_36"/>
</dbReference>
<evidence type="ECO:0000256" key="6">
    <source>
        <dbReference type="PIRSR" id="PIRSR005536-1"/>
    </source>
</evidence>
<feature type="binding site" evidence="7">
    <location>
        <position position="462"/>
    </location>
    <ligand>
        <name>substrate</name>
    </ligand>
</feature>
<feature type="active site" description="Nucleophile" evidence="6">
    <location>
        <position position="497"/>
    </location>
</feature>
<dbReference type="Pfam" id="PF02065">
    <property type="entry name" value="Melibiase"/>
    <property type="match status" value="1"/>
</dbReference>
<feature type="binding site" evidence="7">
    <location>
        <position position="537"/>
    </location>
    <ligand>
        <name>substrate</name>
    </ligand>
</feature>
<dbReference type="Pfam" id="PF16875">
    <property type="entry name" value="Glyco_hydro_36N"/>
    <property type="match status" value="1"/>
</dbReference>
<evidence type="ECO:0000256" key="2">
    <source>
        <dbReference type="ARBA" id="ARBA00012755"/>
    </source>
</evidence>
<feature type="binding site" evidence="7">
    <location>
        <position position="202"/>
    </location>
    <ligand>
        <name>substrate</name>
    </ligand>
</feature>
<dbReference type="Gene3D" id="2.70.98.60">
    <property type="entry name" value="alpha-galactosidase from lactobacil brevis"/>
    <property type="match status" value="1"/>
</dbReference>
<dbReference type="InterPro" id="IPR038417">
    <property type="entry name" value="Alpga-gal_N_sf"/>
</dbReference>
<dbReference type="PANTHER" id="PTHR43053">
    <property type="entry name" value="GLYCOSIDASE FAMILY 31"/>
    <property type="match status" value="1"/>
</dbReference>
<feature type="binding site" evidence="7">
    <location>
        <position position="559"/>
    </location>
    <ligand>
        <name>substrate</name>
    </ligand>
</feature>
<evidence type="ECO:0000259" key="8">
    <source>
        <dbReference type="Pfam" id="PF16874"/>
    </source>
</evidence>
<dbReference type="AlphaFoldDB" id="A0AAJ0G1F6"/>
<evidence type="ECO:0000256" key="7">
    <source>
        <dbReference type="PIRSR" id="PIRSR005536-2"/>
    </source>
</evidence>